<evidence type="ECO:0000313" key="3">
    <source>
        <dbReference type="Proteomes" id="UP000035763"/>
    </source>
</evidence>
<dbReference type="EMBL" id="CAJA01000208">
    <property type="protein sequence ID" value="CCH73513.1"/>
    <property type="molecule type" value="Genomic_DNA"/>
</dbReference>
<sequence>MQHSRHDRRACLARRGRSVGDQREGPVPNVARPSPGSPDFSRRAGRALAHLGEDPEQLAAAIEEIEGIIKQPIPSSRS</sequence>
<dbReference type="AlphaFoldDB" id="W6JVM0"/>
<feature type="compositionally biased region" description="Basic residues" evidence="1">
    <location>
        <begin position="1"/>
        <end position="17"/>
    </location>
</feature>
<evidence type="ECO:0000313" key="2">
    <source>
        <dbReference type="EMBL" id="CCH73513.1"/>
    </source>
</evidence>
<proteinExistence type="predicted"/>
<accession>W6JVM0</accession>
<organism evidence="2 3">
    <name type="scientific">Nostocoides australiense Ben110</name>
    <dbReference type="NCBI Taxonomy" id="1193182"/>
    <lineage>
        <taxon>Bacteria</taxon>
        <taxon>Bacillati</taxon>
        <taxon>Actinomycetota</taxon>
        <taxon>Actinomycetes</taxon>
        <taxon>Micrococcales</taxon>
        <taxon>Intrasporangiaceae</taxon>
        <taxon>Nostocoides</taxon>
    </lineage>
</organism>
<keyword evidence="3" id="KW-1185">Reference proteome</keyword>
<comment type="caution">
    <text evidence="2">The sequence shown here is derived from an EMBL/GenBank/DDBJ whole genome shotgun (WGS) entry which is preliminary data.</text>
</comment>
<dbReference type="Proteomes" id="UP000035763">
    <property type="component" value="Unassembled WGS sequence"/>
</dbReference>
<reference evidence="2 3" key="1">
    <citation type="journal article" date="2013" name="ISME J.">
        <title>A metabolic model for members of the genus Tetrasphaera involved in enhanced biological phosphorus removal.</title>
        <authorList>
            <person name="Kristiansen R."/>
            <person name="Nguyen H.T.T."/>
            <person name="Saunders A.M."/>
            <person name="Nielsen J.L."/>
            <person name="Wimmer R."/>
            <person name="Le V.Q."/>
            <person name="McIlroy S.J."/>
            <person name="Petrovski S."/>
            <person name="Seviour R.J."/>
            <person name="Calteau A."/>
            <person name="Nielsen K.L."/>
            <person name="Nielsen P.H."/>
        </authorList>
    </citation>
    <scope>NUCLEOTIDE SEQUENCE [LARGE SCALE GENOMIC DNA]</scope>
    <source>
        <strain evidence="2 3">Ben110</strain>
    </source>
</reference>
<gene>
    <name evidence="2" type="ORF">BN11_2860003</name>
</gene>
<protein>
    <submittedName>
        <fullName evidence="2">Uncharacterized protein</fullName>
    </submittedName>
</protein>
<feature type="region of interest" description="Disordered" evidence="1">
    <location>
        <begin position="1"/>
        <end position="42"/>
    </location>
</feature>
<evidence type="ECO:0000256" key="1">
    <source>
        <dbReference type="SAM" id="MobiDB-lite"/>
    </source>
</evidence>
<name>W6JVM0_9MICO</name>